<keyword evidence="1" id="KW-1133">Transmembrane helix</keyword>
<comment type="caution">
    <text evidence="2">The sequence shown here is derived from an EMBL/GenBank/DDBJ whole genome shotgun (WGS) entry which is preliminary data.</text>
</comment>
<dbReference type="AlphaFoldDB" id="A0A318K2I6"/>
<feature type="transmembrane region" description="Helical" evidence="1">
    <location>
        <begin position="52"/>
        <end position="85"/>
    </location>
</feature>
<dbReference type="Proteomes" id="UP000247569">
    <property type="component" value="Unassembled WGS sequence"/>
</dbReference>
<gene>
    <name evidence="2" type="ORF">DFR70_104121</name>
</gene>
<evidence type="ECO:0000313" key="2">
    <source>
        <dbReference type="EMBL" id="PXX65060.1"/>
    </source>
</evidence>
<keyword evidence="3" id="KW-1185">Reference proteome</keyword>
<reference evidence="2 3" key="1">
    <citation type="submission" date="2018-05" db="EMBL/GenBank/DDBJ databases">
        <title>Genomic Encyclopedia of Type Strains, Phase IV (KMG-IV): sequencing the most valuable type-strain genomes for metagenomic binning, comparative biology and taxonomic classification.</title>
        <authorList>
            <person name="Goeker M."/>
        </authorList>
    </citation>
    <scope>NUCLEOTIDE SEQUENCE [LARGE SCALE GENOMIC DNA]</scope>
    <source>
        <strain evidence="2 3">DSM 44704</strain>
    </source>
</reference>
<sequence>MMGHVNMVHGLTGMILLVLWLAALGATIFALIHAVRQRPDAFTAVDKLTKQIWLAILGVAVVLLLLSPAGLGLLSFAAIIATGIYLADVRPKVDEIQRGPRW</sequence>
<proteinExistence type="predicted"/>
<keyword evidence="1" id="KW-0812">Transmembrane</keyword>
<dbReference type="Pfam" id="PF10724">
    <property type="entry name" value="DUF2516"/>
    <property type="match status" value="1"/>
</dbReference>
<keyword evidence="1" id="KW-0472">Membrane</keyword>
<dbReference type="InterPro" id="IPR019662">
    <property type="entry name" value="DUF2516"/>
</dbReference>
<dbReference type="EMBL" id="QJKF01000004">
    <property type="protein sequence ID" value="PXX65060.1"/>
    <property type="molecule type" value="Genomic_DNA"/>
</dbReference>
<name>A0A318K2I6_9NOCA</name>
<feature type="transmembrane region" description="Helical" evidence="1">
    <location>
        <begin position="12"/>
        <end position="32"/>
    </location>
</feature>
<protein>
    <submittedName>
        <fullName evidence="2">Uncharacterized protein DUF2516</fullName>
    </submittedName>
</protein>
<organism evidence="2 3">
    <name type="scientific">Nocardia tenerifensis</name>
    <dbReference type="NCBI Taxonomy" id="228006"/>
    <lineage>
        <taxon>Bacteria</taxon>
        <taxon>Bacillati</taxon>
        <taxon>Actinomycetota</taxon>
        <taxon>Actinomycetes</taxon>
        <taxon>Mycobacteriales</taxon>
        <taxon>Nocardiaceae</taxon>
        <taxon>Nocardia</taxon>
    </lineage>
</organism>
<evidence type="ECO:0000256" key="1">
    <source>
        <dbReference type="SAM" id="Phobius"/>
    </source>
</evidence>
<evidence type="ECO:0000313" key="3">
    <source>
        <dbReference type="Proteomes" id="UP000247569"/>
    </source>
</evidence>
<accession>A0A318K2I6</accession>